<protein>
    <submittedName>
        <fullName evidence="2">Uncharacterized protein</fullName>
    </submittedName>
</protein>
<dbReference type="Proteomes" id="UP000593577">
    <property type="component" value="Unassembled WGS sequence"/>
</dbReference>
<dbReference type="AlphaFoldDB" id="A0A7J8XJB3"/>
<organism evidence="2 3">
    <name type="scientific">Gossypium aridum</name>
    <name type="common">American cotton</name>
    <name type="synonym">Erioxylum aridum</name>
    <dbReference type="NCBI Taxonomy" id="34290"/>
    <lineage>
        <taxon>Eukaryota</taxon>
        <taxon>Viridiplantae</taxon>
        <taxon>Streptophyta</taxon>
        <taxon>Embryophyta</taxon>
        <taxon>Tracheophyta</taxon>
        <taxon>Spermatophyta</taxon>
        <taxon>Magnoliopsida</taxon>
        <taxon>eudicotyledons</taxon>
        <taxon>Gunneridae</taxon>
        <taxon>Pentapetalae</taxon>
        <taxon>rosids</taxon>
        <taxon>malvids</taxon>
        <taxon>Malvales</taxon>
        <taxon>Malvaceae</taxon>
        <taxon>Malvoideae</taxon>
        <taxon>Gossypium</taxon>
    </lineage>
</organism>
<keyword evidence="1" id="KW-1133">Transmembrane helix</keyword>
<reference evidence="2 3" key="1">
    <citation type="journal article" date="2019" name="Genome Biol. Evol.">
        <title>Insights into the evolution of the New World diploid cottons (Gossypium, subgenus Houzingenia) based on genome sequencing.</title>
        <authorList>
            <person name="Grover C.E."/>
            <person name="Arick M.A. 2nd"/>
            <person name="Thrash A."/>
            <person name="Conover J.L."/>
            <person name="Sanders W.S."/>
            <person name="Peterson D.G."/>
            <person name="Frelichowski J.E."/>
            <person name="Scheffler J.A."/>
            <person name="Scheffler B.E."/>
            <person name="Wendel J.F."/>
        </authorList>
    </citation>
    <scope>NUCLEOTIDE SEQUENCE [LARGE SCALE GENOMIC DNA]</scope>
    <source>
        <strain evidence="2">185</strain>
        <tissue evidence="2">Leaf</tissue>
    </source>
</reference>
<feature type="non-terminal residue" evidence="2">
    <location>
        <position position="1"/>
    </location>
</feature>
<gene>
    <name evidence="2" type="ORF">Goari_014942</name>
</gene>
<evidence type="ECO:0000313" key="2">
    <source>
        <dbReference type="EMBL" id="MBA0687398.1"/>
    </source>
</evidence>
<evidence type="ECO:0000256" key="1">
    <source>
        <dbReference type="SAM" id="Phobius"/>
    </source>
</evidence>
<keyword evidence="1" id="KW-0812">Transmembrane</keyword>
<keyword evidence="1" id="KW-0472">Membrane</keyword>
<sequence length="42" mass="4630">MSLADTLAHSPLLLFVDLSVPRVMLTVLSTGFGRRRKLKSDS</sequence>
<name>A0A7J8XJB3_GOSAI</name>
<evidence type="ECO:0000313" key="3">
    <source>
        <dbReference type="Proteomes" id="UP000593577"/>
    </source>
</evidence>
<proteinExistence type="predicted"/>
<keyword evidence="3" id="KW-1185">Reference proteome</keyword>
<accession>A0A7J8XJB3</accession>
<comment type="caution">
    <text evidence="2">The sequence shown here is derived from an EMBL/GenBank/DDBJ whole genome shotgun (WGS) entry which is preliminary data.</text>
</comment>
<feature type="transmembrane region" description="Helical" evidence="1">
    <location>
        <begin position="12"/>
        <end position="32"/>
    </location>
</feature>
<dbReference type="EMBL" id="JABFAA010000007">
    <property type="protein sequence ID" value="MBA0687398.1"/>
    <property type="molecule type" value="Genomic_DNA"/>
</dbReference>